<organism evidence="3">
    <name type="scientific">Ignisphaera aggregans</name>
    <dbReference type="NCBI Taxonomy" id="334771"/>
    <lineage>
        <taxon>Archaea</taxon>
        <taxon>Thermoproteota</taxon>
        <taxon>Thermoprotei</taxon>
        <taxon>Desulfurococcales</taxon>
        <taxon>Desulfurococcaceae</taxon>
        <taxon>Ignisphaera</taxon>
    </lineage>
</organism>
<dbReference type="Gene3D" id="1.20.1710.10">
    <property type="entry name" value="IpaD-like"/>
    <property type="match status" value="1"/>
</dbReference>
<dbReference type="InterPro" id="IPR041461">
    <property type="entry name" value="CdvA_CC"/>
</dbReference>
<comment type="caution">
    <text evidence="3">The sequence shown here is derived from an EMBL/GenBank/DDBJ whole genome shotgun (WGS) entry which is preliminary data.</text>
</comment>
<accession>A0A7C2ZLF4</accession>
<name>A0A7C2ZLF4_9CREN</name>
<proteinExistence type="predicted"/>
<dbReference type="InterPro" id="IPR036708">
    <property type="entry name" value="BipD-like_sf"/>
</dbReference>
<dbReference type="AlphaFoldDB" id="A0A7C2ZLF4"/>
<evidence type="ECO:0000313" key="3">
    <source>
        <dbReference type="EMBL" id="HEW52782.1"/>
    </source>
</evidence>
<sequence>MSITLDKIAPYLGQTIQDIYGRKVGVLVGIYSEVDGTVNAVEIMVNDFNYETVPAEKIELKDDIPKIVPEWLVVARKVEKKLDTLRKRIKALDELYKKGDIPNHAYQEFKEKFDKELNKIKNDVKNIKEVMRKRLYELENFVMHIEKAMTNLMITYTSGEVPENGFRTSADFMRFAKQTSIDEKKDLEKHTNLINKLEEDLRATLSSLEQEEESGSVSMSVANQQSPITVKITG</sequence>
<dbReference type="Pfam" id="PF18822">
    <property type="entry name" value="CdvA"/>
    <property type="match status" value="1"/>
</dbReference>
<protein>
    <recommendedName>
        <fullName evidence="2">CdvA-like coiled-coil domain-containing protein</fullName>
    </recommendedName>
</protein>
<feature type="coiled-coil region" evidence="1">
    <location>
        <begin position="75"/>
        <end position="130"/>
    </location>
</feature>
<reference evidence="3" key="1">
    <citation type="journal article" date="2020" name="mSystems">
        <title>Genome- and Community-Level Interaction Insights into Carbon Utilization and Element Cycling Functions of Hydrothermarchaeota in Hydrothermal Sediment.</title>
        <authorList>
            <person name="Zhou Z."/>
            <person name="Liu Y."/>
            <person name="Xu W."/>
            <person name="Pan J."/>
            <person name="Luo Z.H."/>
            <person name="Li M."/>
        </authorList>
    </citation>
    <scope>NUCLEOTIDE SEQUENCE [LARGE SCALE GENOMIC DNA]</scope>
    <source>
        <strain evidence="3">SpSt-16</strain>
    </source>
</reference>
<feature type="coiled-coil region" evidence="1">
    <location>
        <begin position="180"/>
        <end position="214"/>
    </location>
</feature>
<keyword evidence="1" id="KW-0175">Coiled coil</keyword>
<gene>
    <name evidence="3" type="ORF">ENO77_01205</name>
</gene>
<dbReference type="EMBL" id="DSGT01000003">
    <property type="protein sequence ID" value="HEW52782.1"/>
    <property type="molecule type" value="Genomic_DNA"/>
</dbReference>
<feature type="domain" description="CdvA-like coiled-coil" evidence="2">
    <location>
        <begin position="87"/>
        <end position="201"/>
    </location>
</feature>
<evidence type="ECO:0000256" key="1">
    <source>
        <dbReference type="SAM" id="Coils"/>
    </source>
</evidence>
<evidence type="ECO:0000259" key="2">
    <source>
        <dbReference type="Pfam" id="PF18822"/>
    </source>
</evidence>